<reference evidence="2" key="1">
    <citation type="journal article" date="2019" name="Int. J. Syst. Evol. Microbiol.">
        <title>The Global Catalogue of Microorganisms (GCM) 10K type strain sequencing project: providing services to taxonomists for standard genome sequencing and annotation.</title>
        <authorList>
            <consortium name="The Broad Institute Genomics Platform"/>
            <consortium name="The Broad Institute Genome Sequencing Center for Infectious Disease"/>
            <person name="Wu L."/>
            <person name="Ma J."/>
        </authorList>
    </citation>
    <scope>NUCLEOTIDE SEQUENCE [LARGE SCALE GENOMIC DNA]</scope>
    <source>
        <strain evidence="2">JCM 18298</strain>
    </source>
</reference>
<gene>
    <name evidence="1" type="ORF">GCM10023318_44440</name>
</gene>
<dbReference type="InterPro" id="IPR029063">
    <property type="entry name" value="SAM-dependent_MTases_sf"/>
</dbReference>
<dbReference type="InterPro" id="IPR006764">
    <property type="entry name" value="SAM_dep_MeTrfase_SAV2177_type"/>
</dbReference>
<dbReference type="RefSeq" id="WP_345497561.1">
    <property type="nucleotide sequence ID" value="NZ_BAABJM010000004.1"/>
</dbReference>
<dbReference type="GO" id="GO:0032259">
    <property type="term" value="P:methylation"/>
    <property type="evidence" value="ECO:0007669"/>
    <property type="project" value="UniProtKB-KW"/>
</dbReference>
<evidence type="ECO:0000313" key="2">
    <source>
        <dbReference type="Proteomes" id="UP001500603"/>
    </source>
</evidence>
<proteinExistence type="predicted"/>
<dbReference type="Pfam" id="PF04672">
    <property type="entry name" value="Methyltransf_19"/>
    <property type="match status" value="1"/>
</dbReference>
<organism evidence="1 2">
    <name type="scientific">Nocardia callitridis</name>
    <dbReference type="NCBI Taxonomy" id="648753"/>
    <lineage>
        <taxon>Bacteria</taxon>
        <taxon>Bacillati</taxon>
        <taxon>Actinomycetota</taxon>
        <taxon>Actinomycetes</taxon>
        <taxon>Mycobacteriales</taxon>
        <taxon>Nocardiaceae</taxon>
        <taxon>Nocardia</taxon>
    </lineage>
</organism>
<accession>A0ABP9KQN8</accession>
<evidence type="ECO:0000313" key="1">
    <source>
        <dbReference type="EMBL" id="GAA5061641.1"/>
    </source>
</evidence>
<sequence>MTDVNDMDLHQDTPHSARIYDYLLGGKDFYEADRLAAEQIEIAIPDARLGARSNREFMNRAVRYLAENGIRQFLDIGTGIPTEPNLHQIVQEIAPESRVVYADNDPIVLAHARALLSGTPEGKTQYIHADITAPRTILESQELRETLDLSKPVSLSIIALAHFITGERVYDIVRTLLEPLAPGSHLVMSHLTADFDPETIAKTMASYEASGIPLEARDKEQVTRFFDDLELVEPGIVQLHQWRNNGIETPKSYDTRVPGYAIVARKP</sequence>
<protein>
    <submittedName>
        <fullName evidence="1">SAM-dependent methyltransferase</fullName>
    </submittedName>
</protein>
<dbReference type="PIRSF" id="PIRSF017393">
    <property type="entry name" value="MTase_SAV2177"/>
    <property type="match status" value="1"/>
</dbReference>
<keyword evidence="2" id="KW-1185">Reference proteome</keyword>
<name>A0ABP9KQN8_9NOCA</name>
<keyword evidence="1" id="KW-0489">Methyltransferase</keyword>
<dbReference type="Gene3D" id="3.40.50.150">
    <property type="entry name" value="Vaccinia Virus protein VP39"/>
    <property type="match status" value="1"/>
</dbReference>
<dbReference type="SUPFAM" id="SSF53335">
    <property type="entry name" value="S-adenosyl-L-methionine-dependent methyltransferases"/>
    <property type="match status" value="1"/>
</dbReference>
<dbReference type="EMBL" id="BAABJM010000004">
    <property type="protein sequence ID" value="GAA5061641.1"/>
    <property type="molecule type" value="Genomic_DNA"/>
</dbReference>
<dbReference type="GO" id="GO:0008168">
    <property type="term" value="F:methyltransferase activity"/>
    <property type="evidence" value="ECO:0007669"/>
    <property type="project" value="UniProtKB-KW"/>
</dbReference>
<dbReference type="Proteomes" id="UP001500603">
    <property type="component" value="Unassembled WGS sequence"/>
</dbReference>
<comment type="caution">
    <text evidence="1">The sequence shown here is derived from an EMBL/GenBank/DDBJ whole genome shotgun (WGS) entry which is preliminary data.</text>
</comment>
<keyword evidence="1" id="KW-0808">Transferase</keyword>